<organism evidence="1 2">
    <name type="scientific">Mesosutterella porci</name>
    <dbReference type="NCBI Taxonomy" id="2915351"/>
    <lineage>
        <taxon>Bacteria</taxon>
        <taxon>Pseudomonadati</taxon>
        <taxon>Pseudomonadota</taxon>
        <taxon>Betaproteobacteria</taxon>
        <taxon>Burkholderiales</taxon>
        <taxon>Sutterellaceae</taxon>
        <taxon>Mesosutterella</taxon>
    </lineage>
</organism>
<reference evidence="1 2" key="1">
    <citation type="submission" date="2022-02" db="EMBL/GenBank/DDBJ databases">
        <title>Mesosutterella porci, a novel member of the family Sutterellaceae from pig feces.</title>
        <authorList>
            <person name="Wylensek D."/>
            <person name="Clavel T."/>
        </authorList>
    </citation>
    <scope>NUCLEOTIDE SEQUENCE [LARGE SCALE GENOMIC DNA]</scope>
    <source>
        <strain evidence="2">oilRF-744-wt-GAM-9</strain>
    </source>
</reference>
<dbReference type="RefSeq" id="WP_237979262.1">
    <property type="nucleotide sequence ID" value="NZ_JAKNCT010000010.1"/>
</dbReference>
<dbReference type="EMBL" id="JAKNCT010000010">
    <property type="protein sequence ID" value="MCG5031519.1"/>
    <property type="molecule type" value="Genomic_DNA"/>
</dbReference>
<proteinExistence type="predicted"/>
<gene>
    <name evidence="1" type="ORF">MAF45_08700</name>
</gene>
<comment type="caution">
    <text evidence="1">The sequence shown here is derived from an EMBL/GenBank/DDBJ whole genome shotgun (WGS) entry which is preliminary data.</text>
</comment>
<keyword evidence="2" id="KW-1185">Reference proteome</keyword>
<sequence length="88" mass="9975">MVSFLYQNRIQTVISHEPYDVKWLNASMSYDLAFTRPVLQFEKKWGSAENGSSSFWMVQAGTSTPVAGGLWMVSGSYFKNQSRRKADA</sequence>
<evidence type="ECO:0000313" key="1">
    <source>
        <dbReference type="EMBL" id="MCG5031519.1"/>
    </source>
</evidence>
<protein>
    <submittedName>
        <fullName evidence="1">Uncharacterized protein</fullName>
    </submittedName>
</protein>
<name>A0ABS9MT63_9BURK</name>
<evidence type="ECO:0000313" key="2">
    <source>
        <dbReference type="Proteomes" id="UP001297600"/>
    </source>
</evidence>
<dbReference type="Proteomes" id="UP001297600">
    <property type="component" value="Unassembled WGS sequence"/>
</dbReference>
<accession>A0ABS9MT63</accession>